<evidence type="ECO:0000259" key="3">
    <source>
        <dbReference type="PROSITE" id="PS51000"/>
    </source>
</evidence>
<keyword evidence="1" id="KW-0805">Transcription regulation</keyword>
<sequence>MADDRSKQIIDYLKQHNLVTVNELVQITGASAATIRRELVRLDKDGVVYRVHGGVTLHRFVADQPTTSQKERVHPDEKAAIAAAAVKLIKPNDAIVLDAGTTTIQIARGVLHMPLRVITNDLRIGLLLAEYQQIETSLTGGSIDWSSQSCIGPHATSFLQTIHPTITFVSCNAFSVQTGITAPTFDKAYMKRTLLHQSGRRVLVADSSKYGVTQLFEVGPLADLDVIITDKGLNAAAAEEIRTQGIELILC</sequence>
<dbReference type="PROSITE" id="PS51000">
    <property type="entry name" value="HTH_DEOR_2"/>
    <property type="match status" value="1"/>
</dbReference>
<comment type="caution">
    <text evidence="4">The sequence shown here is derived from an EMBL/GenBank/DDBJ whole genome shotgun (WGS) entry which is preliminary data.</text>
</comment>
<dbReference type="Pfam" id="PF08220">
    <property type="entry name" value="HTH_DeoR"/>
    <property type="match status" value="1"/>
</dbReference>
<dbReference type="PRINTS" id="PR00037">
    <property type="entry name" value="HTHLACR"/>
</dbReference>
<dbReference type="InterPro" id="IPR001034">
    <property type="entry name" value="DeoR_HTH"/>
</dbReference>
<dbReference type="InterPro" id="IPR036390">
    <property type="entry name" value="WH_DNA-bd_sf"/>
</dbReference>
<dbReference type="PANTHER" id="PTHR30363:SF46">
    <property type="entry name" value="LYSR FAMILY TRANSCRIPTIONAL REGULATOR"/>
    <property type="match status" value="1"/>
</dbReference>
<proteinExistence type="predicted"/>
<evidence type="ECO:0000313" key="5">
    <source>
        <dbReference type="Proteomes" id="UP000823631"/>
    </source>
</evidence>
<dbReference type="SUPFAM" id="SSF100950">
    <property type="entry name" value="NagB/RpiA/CoA transferase-like"/>
    <property type="match status" value="1"/>
</dbReference>
<dbReference type="InterPro" id="IPR014036">
    <property type="entry name" value="DeoR-like_C"/>
</dbReference>
<dbReference type="GO" id="GO:0003700">
    <property type="term" value="F:DNA-binding transcription factor activity"/>
    <property type="evidence" value="ECO:0007669"/>
    <property type="project" value="InterPro"/>
</dbReference>
<reference evidence="4" key="2">
    <citation type="journal article" date="2021" name="PeerJ">
        <title>Extensive microbial diversity within the chicken gut microbiome revealed by metagenomics and culture.</title>
        <authorList>
            <person name="Gilroy R."/>
            <person name="Ravi A."/>
            <person name="Getino M."/>
            <person name="Pursley I."/>
            <person name="Horton D.L."/>
            <person name="Alikhan N.F."/>
            <person name="Baker D."/>
            <person name="Gharbi K."/>
            <person name="Hall N."/>
            <person name="Watson M."/>
            <person name="Adriaenssens E.M."/>
            <person name="Foster-Nyarko E."/>
            <person name="Jarju S."/>
            <person name="Secka A."/>
            <person name="Antonio M."/>
            <person name="Oren A."/>
            <person name="Chaudhuri R.R."/>
            <person name="La Ragione R."/>
            <person name="Hildebrand F."/>
            <person name="Pallen M.J."/>
        </authorList>
    </citation>
    <scope>NUCLEOTIDE SEQUENCE</scope>
    <source>
        <strain evidence="4">17213</strain>
    </source>
</reference>
<dbReference type="PANTHER" id="PTHR30363">
    <property type="entry name" value="HTH-TYPE TRANSCRIPTIONAL REGULATOR SRLR-RELATED"/>
    <property type="match status" value="1"/>
</dbReference>
<name>A0A9D9DA07_9GAMM</name>
<evidence type="ECO:0000313" key="4">
    <source>
        <dbReference type="EMBL" id="MBO8415127.1"/>
    </source>
</evidence>
<dbReference type="InterPro" id="IPR037171">
    <property type="entry name" value="NagB/RpiA_transferase-like"/>
</dbReference>
<dbReference type="Pfam" id="PF00455">
    <property type="entry name" value="DeoRC"/>
    <property type="match status" value="1"/>
</dbReference>
<dbReference type="EMBL" id="JADINH010000030">
    <property type="protein sequence ID" value="MBO8415127.1"/>
    <property type="molecule type" value="Genomic_DNA"/>
</dbReference>
<dbReference type="AlphaFoldDB" id="A0A9D9DA07"/>
<dbReference type="SMART" id="SM00420">
    <property type="entry name" value="HTH_DEOR"/>
    <property type="match status" value="1"/>
</dbReference>
<organism evidence="4 5">
    <name type="scientific">Candidatus Avisuccinivibrio stercorigallinarum</name>
    <dbReference type="NCBI Taxonomy" id="2840704"/>
    <lineage>
        <taxon>Bacteria</taxon>
        <taxon>Pseudomonadati</taxon>
        <taxon>Pseudomonadota</taxon>
        <taxon>Gammaproteobacteria</taxon>
        <taxon>Aeromonadales</taxon>
        <taxon>Succinivibrionaceae</taxon>
        <taxon>Succinivibrionaceae incertae sedis</taxon>
        <taxon>Candidatus Avisuccinivibrio</taxon>
    </lineage>
</organism>
<dbReference type="Gene3D" id="1.10.10.10">
    <property type="entry name" value="Winged helix-like DNA-binding domain superfamily/Winged helix DNA-binding domain"/>
    <property type="match status" value="1"/>
</dbReference>
<gene>
    <name evidence="4" type="ORF">IAB19_01945</name>
</gene>
<protein>
    <submittedName>
        <fullName evidence="4">DeoR/GlpR transcriptional regulator</fullName>
    </submittedName>
</protein>
<keyword evidence="2" id="KW-0804">Transcription</keyword>
<dbReference type="SUPFAM" id="SSF46785">
    <property type="entry name" value="Winged helix' DNA-binding domain"/>
    <property type="match status" value="1"/>
</dbReference>
<dbReference type="Proteomes" id="UP000823631">
    <property type="component" value="Unassembled WGS sequence"/>
</dbReference>
<dbReference type="InterPro" id="IPR036388">
    <property type="entry name" value="WH-like_DNA-bd_sf"/>
</dbReference>
<feature type="domain" description="HTH deoR-type" evidence="3">
    <location>
        <begin position="2"/>
        <end position="57"/>
    </location>
</feature>
<reference evidence="4" key="1">
    <citation type="submission" date="2020-10" db="EMBL/GenBank/DDBJ databases">
        <authorList>
            <person name="Gilroy R."/>
        </authorList>
    </citation>
    <scope>NUCLEOTIDE SEQUENCE</scope>
    <source>
        <strain evidence="4">17213</strain>
    </source>
</reference>
<dbReference type="InterPro" id="IPR050313">
    <property type="entry name" value="Carb_Metab_HTH_regulators"/>
</dbReference>
<dbReference type="SMART" id="SM01134">
    <property type="entry name" value="DeoRC"/>
    <property type="match status" value="1"/>
</dbReference>
<evidence type="ECO:0000256" key="2">
    <source>
        <dbReference type="ARBA" id="ARBA00023163"/>
    </source>
</evidence>
<evidence type="ECO:0000256" key="1">
    <source>
        <dbReference type="ARBA" id="ARBA00023015"/>
    </source>
</evidence>
<accession>A0A9D9DA07</accession>